<protein>
    <submittedName>
        <fullName evidence="1">Uncharacterized protein</fullName>
    </submittedName>
</protein>
<dbReference type="AlphaFoldDB" id="A0A2X2SX27"/>
<proteinExistence type="predicted"/>
<reference evidence="1 2" key="1">
    <citation type="submission" date="2018-06" db="EMBL/GenBank/DDBJ databases">
        <authorList>
            <consortium name="Pathogen Informatics"/>
            <person name="Doyle S."/>
        </authorList>
    </citation>
    <scope>NUCLEOTIDE SEQUENCE [LARGE SCALE GENOMIC DNA]</scope>
    <source>
        <strain evidence="1 2">NCTC11545</strain>
    </source>
</reference>
<organism evidence="1 2">
    <name type="scientific">Capnocytophaga ochracea</name>
    <dbReference type="NCBI Taxonomy" id="1018"/>
    <lineage>
        <taxon>Bacteria</taxon>
        <taxon>Pseudomonadati</taxon>
        <taxon>Bacteroidota</taxon>
        <taxon>Flavobacteriia</taxon>
        <taxon>Flavobacteriales</taxon>
        <taxon>Flavobacteriaceae</taxon>
        <taxon>Capnocytophaga</taxon>
    </lineage>
</organism>
<dbReference type="EMBL" id="UAVS01000005">
    <property type="protein sequence ID" value="SQA94251.1"/>
    <property type="molecule type" value="Genomic_DNA"/>
</dbReference>
<evidence type="ECO:0000313" key="1">
    <source>
        <dbReference type="EMBL" id="SQA94251.1"/>
    </source>
</evidence>
<name>A0A2X2SX27_CAPOC</name>
<evidence type="ECO:0000313" key="2">
    <source>
        <dbReference type="Proteomes" id="UP000250169"/>
    </source>
</evidence>
<dbReference type="Proteomes" id="UP000250169">
    <property type="component" value="Unassembled WGS sequence"/>
</dbReference>
<gene>
    <name evidence="1" type="ORF">NCTC11545_01635</name>
</gene>
<accession>A0A2X2SX27</accession>
<sequence length="35" mass="4127">MLEKVIFIATLITRDKVQNILMLTPSLLYLLLFDF</sequence>